<dbReference type="Gene3D" id="1.20.1420.60">
    <property type="match status" value="1"/>
</dbReference>
<comment type="caution">
    <text evidence="2">The sequence shown here is derived from an EMBL/GenBank/DDBJ whole genome shotgun (WGS) entry which is preliminary data.</text>
</comment>
<reference evidence="2" key="1">
    <citation type="submission" date="2022-07" db="EMBL/GenBank/DDBJ databases">
        <title>Gramela sediminis sp. nov., isolated from deep-sea sediment of the Indian Ocean.</title>
        <authorList>
            <person name="Shi H."/>
        </authorList>
    </citation>
    <scope>NUCLEOTIDE SEQUENCE</scope>
    <source>
        <strain evidence="2">GC03-9</strain>
    </source>
</reference>
<dbReference type="Pfam" id="PF14300">
    <property type="entry name" value="DMP19"/>
    <property type="match status" value="1"/>
</dbReference>
<name>A0A9X2KWI9_9FLAO</name>
<dbReference type="Proteomes" id="UP001155280">
    <property type="component" value="Unassembled WGS sequence"/>
</dbReference>
<protein>
    <submittedName>
        <fullName evidence="2">DMP19 family protein</fullName>
    </submittedName>
</protein>
<dbReference type="EMBL" id="JANCNS010000002">
    <property type="protein sequence ID" value="MCP9199995.1"/>
    <property type="molecule type" value="Genomic_DNA"/>
</dbReference>
<evidence type="ECO:0000313" key="3">
    <source>
        <dbReference type="Proteomes" id="UP001155280"/>
    </source>
</evidence>
<organism evidence="2 3">
    <name type="scientific">Christiangramia oceanisediminis</name>
    <dbReference type="NCBI Taxonomy" id="2920386"/>
    <lineage>
        <taxon>Bacteria</taxon>
        <taxon>Pseudomonadati</taxon>
        <taxon>Bacteroidota</taxon>
        <taxon>Flavobacteriia</taxon>
        <taxon>Flavobacteriales</taxon>
        <taxon>Flavobacteriaceae</taxon>
        <taxon>Christiangramia</taxon>
    </lineage>
</organism>
<evidence type="ECO:0000259" key="1">
    <source>
        <dbReference type="Pfam" id="PF14300"/>
    </source>
</evidence>
<sequence length="185" mass="21794">MTKEEMDDLLDSSFEKWNNRIIHEKITLDILDSIPDSELEQAIFDNICLAFNEDFANEFEVIQNMNIGKQAFYSTWILEGEVNNGGFNQFYFNSSGEFAEMAEIGFSVIGAHKYAQLAKEANKTLRDNFEWLSKFDDGTLDSFQESYKDNPLNEIDDRFYELEEKERISDLRIKYIRNNRKQFIN</sequence>
<proteinExistence type="predicted"/>
<gene>
    <name evidence="2" type="ORF">MKO06_08760</name>
</gene>
<dbReference type="RefSeq" id="WP_241551806.1">
    <property type="nucleotide sequence ID" value="NZ_JANCNS010000002.1"/>
</dbReference>
<dbReference type="AlphaFoldDB" id="A0A9X2KWI9"/>
<keyword evidence="3" id="KW-1185">Reference proteome</keyword>
<dbReference type="InterPro" id="IPR025402">
    <property type="entry name" value="DMP19_C"/>
</dbReference>
<accession>A0A9X2KWI9</accession>
<evidence type="ECO:0000313" key="2">
    <source>
        <dbReference type="EMBL" id="MCP9199995.1"/>
    </source>
</evidence>
<feature type="domain" description="DNA mimic protein DMP19 C-terminal" evidence="1">
    <location>
        <begin position="65"/>
        <end position="179"/>
    </location>
</feature>